<dbReference type="HOGENOM" id="CLU_047592_2_1_1"/>
<evidence type="ECO:0000313" key="2">
    <source>
        <dbReference type="EMBL" id="KIM35303.1"/>
    </source>
</evidence>
<evidence type="ECO:0000256" key="1">
    <source>
        <dbReference type="SAM" id="MobiDB-lite"/>
    </source>
</evidence>
<dbReference type="EMBL" id="KN831823">
    <property type="protein sequence ID" value="KIM35303.1"/>
    <property type="molecule type" value="Genomic_DNA"/>
</dbReference>
<dbReference type="Gene3D" id="3.30.710.10">
    <property type="entry name" value="Potassium Channel Kv1.1, Chain A"/>
    <property type="match status" value="1"/>
</dbReference>
<dbReference type="AlphaFoldDB" id="A0A0C2XBH7"/>
<dbReference type="Proteomes" id="UP000053424">
    <property type="component" value="Unassembled WGS sequence"/>
</dbReference>
<reference evidence="3" key="2">
    <citation type="submission" date="2015-01" db="EMBL/GenBank/DDBJ databases">
        <title>Evolutionary Origins and Diversification of the Mycorrhizal Mutualists.</title>
        <authorList>
            <consortium name="DOE Joint Genome Institute"/>
            <consortium name="Mycorrhizal Genomics Consortium"/>
            <person name="Kohler A."/>
            <person name="Kuo A."/>
            <person name="Nagy L.G."/>
            <person name="Floudas D."/>
            <person name="Copeland A."/>
            <person name="Barry K.W."/>
            <person name="Cichocki N."/>
            <person name="Veneault-Fourrey C."/>
            <person name="LaButti K."/>
            <person name="Lindquist E.A."/>
            <person name="Lipzen A."/>
            <person name="Lundell T."/>
            <person name="Morin E."/>
            <person name="Murat C."/>
            <person name="Riley R."/>
            <person name="Ohm R."/>
            <person name="Sun H."/>
            <person name="Tunlid A."/>
            <person name="Henrissat B."/>
            <person name="Grigoriev I.V."/>
            <person name="Hibbett D.S."/>
            <person name="Martin F."/>
        </authorList>
    </citation>
    <scope>NUCLEOTIDE SEQUENCE [LARGE SCALE GENOMIC DNA]</scope>
    <source>
        <strain evidence="3">h7</strain>
    </source>
</reference>
<dbReference type="STRING" id="686832.A0A0C2XBH7"/>
<sequence>MGEIPYLDGASSSSDTGKATATPTKDEAFFIESIFIVFEVENRLFRVPSYMFFKESPTFVETFDLPPLFTENHGDGTNPENPIVLPDDVRCEDFRNLLKALYPRSVSLRLSLSKAEWISILKLSTKWRFLGLRKLAKSELEAGKELSSVEKIILGRDIYDSSWISAGYKELVQKSDTITDDEAIAIELPIAIKLYRIREIKLRQSLTSALRAVEEVFAMELGVILSKEMGYRTDQEEAEALAEMKRQLGIEEQQRLLEEKSAIERGEPTTTANEEKSCEIEVEEKAGIEPPSMGRLFGGEMTNEQSTLGWGMLFQPTSATTKKKKPNKYR</sequence>
<gene>
    <name evidence="2" type="ORF">M413DRAFT_32563</name>
</gene>
<proteinExistence type="predicted"/>
<feature type="region of interest" description="Disordered" evidence="1">
    <location>
        <begin position="310"/>
        <end position="330"/>
    </location>
</feature>
<evidence type="ECO:0000313" key="3">
    <source>
        <dbReference type="Proteomes" id="UP000053424"/>
    </source>
</evidence>
<keyword evidence="3" id="KW-1185">Reference proteome</keyword>
<dbReference type="InterPro" id="IPR011333">
    <property type="entry name" value="SKP1/BTB/POZ_sf"/>
</dbReference>
<protein>
    <recommendedName>
        <fullName evidence="4">BTB domain-containing protein</fullName>
    </recommendedName>
</protein>
<name>A0A0C2XBH7_HEBCY</name>
<reference evidence="2 3" key="1">
    <citation type="submission" date="2014-04" db="EMBL/GenBank/DDBJ databases">
        <authorList>
            <consortium name="DOE Joint Genome Institute"/>
            <person name="Kuo A."/>
            <person name="Gay G."/>
            <person name="Dore J."/>
            <person name="Kohler A."/>
            <person name="Nagy L.G."/>
            <person name="Floudas D."/>
            <person name="Copeland A."/>
            <person name="Barry K.W."/>
            <person name="Cichocki N."/>
            <person name="Veneault-Fourrey C."/>
            <person name="LaButti K."/>
            <person name="Lindquist E.A."/>
            <person name="Lipzen A."/>
            <person name="Lundell T."/>
            <person name="Morin E."/>
            <person name="Murat C."/>
            <person name="Sun H."/>
            <person name="Tunlid A."/>
            <person name="Henrissat B."/>
            <person name="Grigoriev I.V."/>
            <person name="Hibbett D.S."/>
            <person name="Martin F."/>
            <person name="Nordberg H.P."/>
            <person name="Cantor M.N."/>
            <person name="Hua S.X."/>
        </authorList>
    </citation>
    <scope>NUCLEOTIDE SEQUENCE [LARGE SCALE GENOMIC DNA]</scope>
    <source>
        <strain evidence="3">h7</strain>
    </source>
</reference>
<accession>A0A0C2XBH7</accession>
<feature type="compositionally biased region" description="Basic residues" evidence="1">
    <location>
        <begin position="321"/>
        <end position="330"/>
    </location>
</feature>
<organism evidence="2 3">
    <name type="scientific">Hebeloma cylindrosporum</name>
    <dbReference type="NCBI Taxonomy" id="76867"/>
    <lineage>
        <taxon>Eukaryota</taxon>
        <taxon>Fungi</taxon>
        <taxon>Dikarya</taxon>
        <taxon>Basidiomycota</taxon>
        <taxon>Agaricomycotina</taxon>
        <taxon>Agaricomycetes</taxon>
        <taxon>Agaricomycetidae</taxon>
        <taxon>Agaricales</taxon>
        <taxon>Agaricineae</taxon>
        <taxon>Hymenogastraceae</taxon>
        <taxon>Hebeloma</taxon>
    </lineage>
</organism>
<evidence type="ECO:0008006" key="4">
    <source>
        <dbReference type="Google" id="ProtNLM"/>
    </source>
</evidence>
<dbReference type="OrthoDB" id="2873785at2759"/>